<keyword evidence="1 4" id="KW-0732">Signal</keyword>
<keyword evidence="2" id="KW-0677">Repeat</keyword>
<feature type="chain" id="PRO_5044186532" description="Thrombospondin-like N-terminal domain-containing protein" evidence="4">
    <location>
        <begin position="30"/>
        <end position="543"/>
    </location>
</feature>
<evidence type="ECO:0000256" key="1">
    <source>
        <dbReference type="ARBA" id="ARBA00022729"/>
    </source>
</evidence>
<reference evidence="6 7" key="1">
    <citation type="submission" date="2022-11" db="EMBL/GenBank/DDBJ databases">
        <title>Whole genome sequence of Eschrichtius robustus ER-17-0199.</title>
        <authorList>
            <person name="Bruniche-Olsen A."/>
            <person name="Black A.N."/>
            <person name="Fields C.J."/>
            <person name="Walden K."/>
            <person name="Dewoody J.A."/>
        </authorList>
    </citation>
    <scope>NUCLEOTIDE SEQUENCE [LARGE SCALE GENOMIC DNA]</scope>
    <source>
        <strain evidence="6">ER-17-0199</strain>
        <tissue evidence="6">Blubber</tissue>
    </source>
</reference>
<evidence type="ECO:0000256" key="4">
    <source>
        <dbReference type="SAM" id="SignalP"/>
    </source>
</evidence>
<feature type="domain" description="Thrombospondin-like N-terminal" evidence="5">
    <location>
        <begin position="32"/>
        <end position="211"/>
    </location>
</feature>
<feature type="region of interest" description="Disordered" evidence="3">
    <location>
        <begin position="523"/>
        <end position="543"/>
    </location>
</feature>
<dbReference type="FunFam" id="2.60.120.200:FF:000136">
    <property type="entry name" value="Collagen type V alpha 3 chain"/>
    <property type="match status" value="1"/>
</dbReference>
<dbReference type="SUPFAM" id="SSF49899">
    <property type="entry name" value="Concanavalin A-like lectins/glucanases"/>
    <property type="match status" value="1"/>
</dbReference>
<evidence type="ECO:0000313" key="6">
    <source>
        <dbReference type="EMBL" id="KAJ8798180.1"/>
    </source>
</evidence>
<evidence type="ECO:0000259" key="5">
    <source>
        <dbReference type="SMART" id="SM00210"/>
    </source>
</evidence>
<dbReference type="AlphaFoldDB" id="A0AB34I486"/>
<dbReference type="SMART" id="SM00210">
    <property type="entry name" value="TSPN"/>
    <property type="match status" value="1"/>
</dbReference>
<comment type="caution">
    <text evidence="6">The sequence shown here is derived from an EMBL/GenBank/DDBJ whole genome shotgun (WGS) entry which is preliminary data.</text>
</comment>
<keyword evidence="7" id="KW-1185">Reference proteome</keyword>
<gene>
    <name evidence="6" type="ORF">J1605_016813</name>
</gene>
<accession>A0AB34I486</accession>
<sequence length="543" mass="57458">MGSRPGLGQPRAGLCLLLVSLQLLPRTQAADPVDVLKALGVRGGQAGLPEGPGLCPQRVPQGDRAFGVGKASALGVPTWELFQAGHFPENFSVLITLRGRPANHSVLLSVYNEGGVRQLGLALGPALDLLGDSFSPLPQQVNLTDGRWHRVAVSVDGGTVTLVADCEPQPPVLSQGPRLISTAGLTVLGTQDLGEETFEGDIQELLISSDPQAAFRACEQYLPGCDDLAPTATGVPQGEPETPPPRRKGKGKGKKKGRGRKGKGRKKKNKEILALSPPPVSLENQTSTDIPKTETPAPTLPPTPTPLVITTTVAIGSNVTVLEESLDPDNGTELGTVETELAREEEEEGGPTMGPHFWAAEQSWRTEFQIFPGAGEKGEKGEPAVIEQGSAGLPGIPGIDGIRGLPGTVIMIPFQFARGSLKGPPVSFQQAQAQAVLQQAQLSMKGPPGLVGLTGRPGPVVSKVAEWSGEAPEDFRDLLDLLAERERWAALEQMGLEASQGTQDLRVTLVMWGNLAPQERMVRREQRALRGPPARLGSRAPED</sequence>
<dbReference type="Proteomes" id="UP001159641">
    <property type="component" value="Unassembled WGS sequence"/>
</dbReference>
<organism evidence="6 7">
    <name type="scientific">Eschrichtius robustus</name>
    <name type="common">California gray whale</name>
    <name type="synonym">Eschrichtius gibbosus</name>
    <dbReference type="NCBI Taxonomy" id="9764"/>
    <lineage>
        <taxon>Eukaryota</taxon>
        <taxon>Metazoa</taxon>
        <taxon>Chordata</taxon>
        <taxon>Craniata</taxon>
        <taxon>Vertebrata</taxon>
        <taxon>Euteleostomi</taxon>
        <taxon>Mammalia</taxon>
        <taxon>Eutheria</taxon>
        <taxon>Laurasiatheria</taxon>
        <taxon>Artiodactyla</taxon>
        <taxon>Whippomorpha</taxon>
        <taxon>Cetacea</taxon>
        <taxon>Mysticeti</taxon>
        <taxon>Eschrichtiidae</taxon>
        <taxon>Eschrichtius</taxon>
    </lineage>
</organism>
<protein>
    <recommendedName>
        <fullName evidence="5">Thrombospondin-like N-terminal domain-containing protein</fullName>
    </recommendedName>
</protein>
<name>A0AB34I486_ESCRO</name>
<feature type="region of interest" description="Disordered" evidence="3">
    <location>
        <begin position="228"/>
        <end position="305"/>
    </location>
</feature>
<dbReference type="Gene3D" id="2.60.120.200">
    <property type="match status" value="1"/>
</dbReference>
<proteinExistence type="predicted"/>
<evidence type="ECO:0000256" key="3">
    <source>
        <dbReference type="SAM" id="MobiDB-lite"/>
    </source>
</evidence>
<dbReference type="InterPro" id="IPR013320">
    <property type="entry name" value="ConA-like_dom_sf"/>
</dbReference>
<dbReference type="EMBL" id="JAIQCJ010000082">
    <property type="protein sequence ID" value="KAJ8798180.1"/>
    <property type="molecule type" value="Genomic_DNA"/>
</dbReference>
<feature type="compositionally biased region" description="Basic residues" evidence="3">
    <location>
        <begin position="245"/>
        <end position="269"/>
    </location>
</feature>
<evidence type="ECO:0000313" key="7">
    <source>
        <dbReference type="Proteomes" id="UP001159641"/>
    </source>
</evidence>
<evidence type="ECO:0000256" key="2">
    <source>
        <dbReference type="ARBA" id="ARBA00022737"/>
    </source>
</evidence>
<feature type="signal peptide" evidence="4">
    <location>
        <begin position="1"/>
        <end position="29"/>
    </location>
</feature>
<dbReference type="InterPro" id="IPR048287">
    <property type="entry name" value="TSPN-like_N"/>
</dbReference>